<feature type="coiled-coil region" evidence="1">
    <location>
        <begin position="94"/>
        <end position="121"/>
    </location>
</feature>
<comment type="caution">
    <text evidence="3">The sequence shown here is derived from an EMBL/GenBank/DDBJ whole genome shotgun (WGS) entry which is preliminary data.</text>
</comment>
<organism evidence="3 4">
    <name type="scientific">Pieris macdunnoughi</name>
    <dbReference type="NCBI Taxonomy" id="345717"/>
    <lineage>
        <taxon>Eukaryota</taxon>
        <taxon>Metazoa</taxon>
        <taxon>Ecdysozoa</taxon>
        <taxon>Arthropoda</taxon>
        <taxon>Hexapoda</taxon>
        <taxon>Insecta</taxon>
        <taxon>Pterygota</taxon>
        <taxon>Neoptera</taxon>
        <taxon>Endopterygota</taxon>
        <taxon>Lepidoptera</taxon>
        <taxon>Glossata</taxon>
        <taxon>Ditrysia</taxon>
        <taxon>Papilionoidea</taxon>
        <taxon>Pieridae</taxon>
        <taxon>Pierinae</taxon>
        <taxon>Pieris</taxon>
    </lineage>
</organism>
<feature type="compositionally biased region" description="Polar residues" evidence="2">
    <location>
        <begin position="759"/>
        <end position="772"/>
    </location>
</feature>
<proteinExistence type="predicted"/>
<feature type="compositionally biased region" description="Basic and acidic residues" evidence="2">
    <location>
        <begin position="253"/>
        <end position="270"/>
    </location>
</feature>
<feature type="region of interest" description="Disordered" evidence="2">
    <location>
        <begin position="371"/>
        <end position="400"/>
    </location>
</feature>
<evidence type="ECO:0000313" key="3">
    <source>
        <dbReference type="EMBL" id="CAF4950005.1"/>
    </source>
</evidence>
<evidence type="ECO:0000256" key="1">
    <source>
        <dbReference type="SAM" id="Coils"/>
    </source>
</evidence>
<feature type="compositionally biased region" description="Basic and acidic residues" evidence="2">
    <location>
        <begin position="553"/>
        <end position="570"/>
    </location>
</feature>
<feature type="compositionally biased region" description="Polar residues" evidence="2">
    <location>
        <begin position="182"/>
        <end position="191"/>
    </location>
</feature>
<keyword evidence="1" id="KW-0175">Coiled coil</keyword>
<dbReference type="Proteomes" id="UP000663880">
    <property type="component" value="Unassembled WGS sequence"/>
</dbReference>
<sequence length="873" mass="98758">MNNAQEEVGNDMCKNHTGRSEKDFYRICPSKLSKRELEDMYFALVENNMDLKKTSNGQREQIKLLNTKVQRMMAQRPTTTRELKECCINNKAIINEQKDVIADLKKSNDRLTERIRLLNMRLCSAKQFLKKGQLPNSARCPKCCNGVPVSIKNSSTTGLITEHVEPSVKSANASCQYLANVTSPTPGSSAREQPEAPDKTNELCDQNKCRTAMEELKQKTLSLQEELSQTHEEYASRIKKLEDEMTRLNTENVRVRSESTSSEHRMERQSGEISDLLQRLRKCEAQCEHLTVQLKIERSRSAELEMQSKALDMSSAIATAVEQHLAGLNLKKEEVDTKVKRDMSAQSIDNSSMYHCQFQLIVPNNSISSQTDKVSEASSEKFINRPSDDSGYTDNSNASCEESTKKDIKVVNEISALQEQLDNLKQSLGENRDIDFDESILLRRKSCLERPSCSKKDDFTNPPVPGDRDFLIRTNRLNSFKSTQEWCKDYDRSDAGSSICDNRSLSDIKDKEKCNSDKENYTIEQNCEKDIFNNKDVPKLDLSDVNESSEGNKTYRKDDDEKNADKPNDSFHFTKEMITKIDGKLVSKPFHEIDRKASIDDFQKERDNYKENNNLTGLSNIKKTSISQIESTEIDRQFVSTGVDPIELPLDRFKETGVHTDETALSLLEKNRLEICEQSVRVCTCPESARRGTSMFRSCSGSLRFTTTTSNSKFRKCNCADNLSLEMKGVKDSQTYVRKPSTPHGTFVLQGEAILDTMSPNTTGCEVSSLTDLPSEREAVSAQTSLGEDKGTYTQSDETPRSTTDYGSLSEGEVPISGRKRPSIGEAPPDVNLRRRDTSTSEKMEDTLRAISEELSRCRHLLQMQSSHEVIDY</sequence>
<feature type="region of interest" description="Disordered" evidence="2">
    <location>
        <begin position="538"/>
        <end position="570"/>
    </location>
</feature>
<reference evidence="3" key="1">
    <citation type="submission" date="2021-02" db="EMBL/GenBank/DDBJ databases">
        <authorList>
            <person name="Steward A R."/>
        </authorList>
    </citation>
    <scope>NUCLEOTIDE SEQUENCE</scope>
</reference>
<feature type="region of interest" description="Disordered" evidence="2">
    <location>
        <begin position="182"/>
        <end position="202"/>
    </location>
</feature>
<feature type="region of interest" description="Disordered" evidence="2">
    <location>
        <begin position="251"/>
        <end position="270"/>
    </location>
</feature>
<gene>
    <name evidence="3" type="ORF">PMACD_LOCUS15582</name>
</gene>
<dbReference type="OrthoDB" id="2133912at2759"/>
<evidence type="ECO:0000313" key="4">
    <source>
        <dbReference type="Proteomes" id="UP000663880"/>
    </source>
</evidence>
<name>A0A821XWL9_9NEOP</name>
<feature type="compositionally biased region" description="Basic and acidic residues" evidence="2">
    <location>
        <begin position="373"/>
        <end position="388"/>
    </location>
</feature>
<feature type="compositionally biased region" description="Basic and acidic residues" evidence="2">
    <location>
        <begin position="192"/>
        <end position="202"/>
    </location>
</feature>
<evidence type="ECO:0000256" key="2">
    <source>
        <dbReference type="SAM" id="MobiDB-lite"/>
    </source>
</evidence>
<feature type="region of interest" description="Disordered" evidence="2">
    <location>
        <begin position="759"/>
        <end position="844"/>
    </location>
</feature>
<dbReference type="EMBL" id="CAJOBZ010000072">
    <property type="protein sequence ID" value="CAF4950005.1"/>
    <property type="molecule type" value="Genomic_DNA"/>
</dbReference>
<accession>A0A821XWL9</accession>
<protein>
    <submittedName>
        <fullName evidence="3">Uncharacterized protein</fullName>
    </submittedName>
</protein>
<feature type="compositionally biased region" description="Polar residues" evidence="2">
    <location>
        <begin position="390"/>
        <end position="400"/>
    </location>
</feature>
<feature type="compositionally biased region" description="Polar residues" evidence="2">
    <location>
        <begin position="781"/>
        <end position="807"/>
    </location>
</feature>
<dbReference type="AlphaFoldDB" id="A0A821XWL9"/>
<keyword evidence="4" id="KW-1185">Reference proteome</keyword>
<feature type="compositionally biased region" description="Basic and acidic residues" evidence="2">
    <location>
        <begin position="832"/>
        <end position="844"/>
    </location>
</feature>